<keyword evidence="8" id="KW-1185">Reference proteome</keyword>
<reference evidence="7 8" key="1">
    <citation type="journal article" date="2020" name="ISME J.">
        <title>Uncovering the hidden diversity of litter-decomposition mechanisms in mushroom-forming fungi.</title>
        <authorList>
            <person name="Floudas D."/>
            <person name="Bentzer J."/>
            <person name="Ahren D."/>
            <person name="Johansson T."/>
            <person name="Persson P."/>
            <person name="Tunlid A."/>
        </authorList>
    </citation>
    <scope>NUCLEOTIDE SEQUENCE [LARGE SCALE GENOMIC DNA]</scope>
    <source>
        <strain evidence="7 8">CBS 291.85</strain>
    </source>
</reference>
<evidence type="ECO:0000259" key="6">
    <source>
        <dbReference type="Pfam" id="PF13087"/>
    </source>
</evidence>
<dbReference type="EMBL" id="JAACJM010000052">
    <property type="protein sequence ID" value="KAF5357356.1"/>
    <property type="molecule type" value="Genomic_DNA"/>
</dbReference>
<evidence type="ECO:0000256" key="1">
    <source>
        <dbReference type="ARBA" id="ARBA00022741"/>
    </source>
</evidence>
<protein>
    <recommendedName>
        <fullName evidence="6">DNA2/NAM7 helicase-like C-terminal domain-containing protein</fullName>
    </recommendedName>
</protein>
<feature type="compositionally biased region" description="Low complexity" evidence="5">
    <location>
        <begin position="495"/>
        <end position="505"/>
    </location>
</feature>
<dbReference type="PANTHER" id="PTHR43788:SF8">
    <property type="entry name" value="DNA-BINDING PROTEIN SMUBP-2"/>
    <property type="match status" value="1"/>
</dbReference>
<evidence type="ECO:0000256" key="4">
    <source>
        <dbReference type="ARBA" id="ARBA00022840"/>
    </source>
</evidence>
<dbReference type="AlphaFoldDB" id="A0A8H5G2V3"/>
<organism evidence="7 8">
    <name type="scientific">Tetrapyrgos nigripes</name>
    <dbReference type="NCBI Taxonomy" id="182062"/>
    <lineage>
        <taxon>Eukaryota</taxon>
        <taxon>Fungi</taxon>
        <taxon>Dikarya</taxon>
        <taxon>Basidiomycota</taxon>
        <taxon>Agaricomycotina</taxon>
        <taxon>Agaricomycetes</taxon>
        <taxon>Agaricomycetidae</taxon>
        <taxon>Agaricales</taxon>
        <taxon>Marasmiineae</taxon>
        <taxon>Marasmiaceae</taxon>
        <taxon>Tetrapyrgos</taxon>
    </lineage>
</organism>
<accession>A0A8H5G2V3</accession>
<dbReference type="GO" id="GO:0016787">
    <property type="term" value="F:hydrolase activity"/>
    <property type="evidence" value="ECO:0007669"/>
    <property type="project" value="UniProtKB-KW"/>
</dbReference>
<dbReference type="Pfam" id="PF13087">
    <property type="entry name" value="AAA_12"/>
    <property type="match status" value="1"/>
</dbReference>
<evidence type="ECO:0000256" key="5">
    <source>
        <dbReference type="SAM" id="MobiDB-lite"/>
    </source>
</evidence>
<evidence type="ECO:0000313" key="8">
    <source>
        <dbReference type="Proteomes" id="UP000559256"/>
    </source>
</evidence>
<dbReference type="InterPro" id="IPR027417">
    <property type="entry name" value="P-loop_NTPase"/>
</dbReference>
<evidence type="ECO:0000313" key="7">
    <source>
        <dbReference type="EMBL" id="KAF5357356.1"/>
    </source>
</evidence>
<keyword evidence="4" id="KW-0067">ATP-binding</keyword>
<sequence>MDVCHEEHLRKLFYMQQFEVLSRLSELWKARIDGCPDAPILEYHSTQRTPNAGTEHTFYLKSGSLEMVPTSDKDRTMFLYILVQDDDSDDSDGNGNGSHLPVEALFDDLAISGLVFPLNQYTQKRWEAQHAIVQKELLLADVKDIAIDGSRTKVVLQTWGSAIGGETGLRLEAGQHYRLSPRLVDFNVNKVLSTLFELDLQAESRPSSAGPIPFLQLMLDPKSFKENSSDEDGDFEKIQEVYRQTGADMQRLFRELRGLDVEAAGALVLKASQNRAAQRILANRLTVIWGPPGTGKTHTIALSLLRLMHAQDKVVSQNLKYNSRKIIFVTAMTHAAIEAVLKKLSYLVECHRSIESLPTDWLEKVKIEHVFKGSDHPAPSRSRTIAYYLYAGTIYQLYNFSKKHSFSVDCVIIDEAGQLALSSAALVLRSLDPAGKIIIAGDSEQLSPILAAEYPKLQTGRLFGSILDCLMHFSKKYEASSNGTGGILRPPSPSPTDSTDGDFSSSQSTVVQLTENFRLNPDLGEFVSTIYSRAFKPQKVQARQLASALGNVENDIGIDFAIQPRIMESVQRFLLGLSKAMLRQPQSTLKPPPISGSSSYADSAANSIDIAPHPISLALLRLETFDKKRSEGIGYEVHVRAEALVAAALITSIQRCAPSDDIFVATPHRVQRQAVRAALATVNAYLPLVEAMERLGMKDTGQESEKPRRKGVVTVDTVERLQGSEAAFVICLFSLPQSSSTDLKFFLERRRLNVAISRAKTLCILVSSSEVLRPPVSVFADDASAKGYAFLRAFEDRAWQGEMKLDVDLVD</sequence>
<keyword evidence="2" id="KW-0378">Hydrolase</keyword>
<dbReference type="InterPro" id="IPR041679">
    <property type="entry name" value="DNA2/NAM7-like_C"/>
</dbReference>
<proteinExistence type="predicted"/>
<dbReference type="Pfam" id="PF13604">
    <property type="entry name" value="AAA_30"/>
    <property type="match status" value="1"/>
</dbReference>
<comment type="caution">
    <text evidence="7">The sequence shown here is derived from an EMBL/GenBank/DDBJ whole genome shotgun (WGS) entry which is preliminary data.</text>
</comment>
<evidence type="ECO:0000256" key="2">
    <source>
        <dbReference type="ARBA" id="ARBA00022801"/>
    </source>
</evidence>
<dbReference type="GO" id="GO:0043139">
    <property type="term" value="F:5'-3' DNA helicase activity"/>
    <property type="evidence" value="ECO:0007669"/>
    <property type="project" value="TreeGrafter"/>
</dbReference>
<feature type="domain" description="DNA2/NAM7 helicase-like C-terminal" evidence="6">
    <location>
        <begin position="507"/>
        <end position="769"/>
    </location>
</feature>
<dbReference type="Proteomes" id="UP000559256">
    <property type="component" value="Unassembled WGS sequence"/>
</dbReference>
<gene>
    <name evidence="7" type="ORF">D9758_005886</name>
</gene>
<keyword evidence="1" id="KW-0547">Nucleotide-binding</keyword>
<dbReference type="GO" id="GO:0005524">
    <property type="term" value="F:ATP binding"/>
    <property type="evidence" value="ECO:0007669"/>
    <property type="project" value="UniProtKB-KW"/>
</dbReference>
<dbReference type="SUPFAM" id="SSF52540">
    <property type="entry name" value="P-loop containing nucleoside triphosphate hydrolases"/>
    <property type="match status" value="1"/>
</dbReference>
<dbReference type="PANTHER" id="PTHR43788">
    <property type="entry name" value="DNA2/NAM7 HELICASE FAMILY MEMBER"/>
    <property type="match status" value="1"/>
</dbReference>
<keyword evidence="3" id="KW-0347">Helicase</keyword>
<name>A0A8H5G2V3_9AGAR</name>
<feature type="region of interest" description="Disordered" evidence="5">
    <location>
        <begin position="480"/>
        <end position="505"/>
    </location>
</feature>
<evidence type="ECO:0000256" key="3">
    <source>
        <dbReference type="ARBA" id="ARBA00022806"/>
    </source>
</evidence>
<dbReference type="OrthoDB" id="6513042at2759"/>
<dbReference type="InterPro" id="IPR050534">
    <property type="entry name" value="Coronavir_polyprotein_1ab"/>
</dbReference>
<dbReference type="Gene3D" id="3.40.50.300">
    <property type="entry name" value="P-loop containing nucleotide triphosphate hydrolases"/>
    <property type="match status" value="2"/>
</dbReference>